<organism evidence="2 3">
    <name type="scientific">Rhodanobacter soli</name>
    <dbReference type="NCBI Taxonomy" id="590609"/>
    <lineage>
        <taxon>Bacteria</taxon>
        <taxon>Pseudomonadati</taxon>
        <taxon>Pseudomonadota</taxon>
        <taxon>Gammaproteobacteria</taxon>
        <taxon>Lysobacterales</taxon>
        <taxon>Rhodanobacteraceae</taxon>
        <taxon>Rhodanobacter</taxon>
    </lineage>
</organism>
<dbReference type="Pfam" id="PF14082">
    <property type="entry name" value="SduA_C"/>
    <property type="match status" value="1"/>
</dbReference>
<feature type="domain" description="Shedu protein SduA C-terminal" evidence="1">
    <location>
        <begin position="23"/>
        <end position="186"/>
    </location>
</feature>
<dbReference type="InterPro" id="IPR025359">
    <property type="entry name" value="SduA_C"/>
</dbReference>
<reference evidence="2 3" key="1">
    <citation type="submission" date="2024-06" db="EMBL/GenBank/DDBJ databases">
        <title>Sorghum-associated microbial communities from plants grown in Nebraska, USA.</title>
        <authorList>
            <person name="Schachtman D."/>
        </authorList>
    </citation>
    <scope>NUCLEOTIDE SEQUENCE [LARGE SCALE GENOMIC DNA]</scope>
    <source>
        <strain evidence="2 3">1757</strain>
    </source>
</reference>
<accession>A0ABV2PTZ2</accession>
<proteinExistence type="predicted"/>
<name>A0ABV2PTZ2_9GAMM</name>
<comment type="caution">
    <text evidence="2">The sequence shown here is derived from an EMBL/GenBank/DDBJ whole genome shotgun (WGS) entry which is preliminary data.</text>
</comment>
<gene>
    <name evidence="2" type="ORF">ABIE04_000818</name>
</gene>
<keyword evidence="3" id="KW-1185">Reference proteome</keyword>
<dbReference type="Proteomes" id="UP001549251">
    <property type="component" value="Unassembled WGS sequence"/>
</dbReference>
<dbReference type="RefSeq" id="WP_354547320.1">
    <property type="nucleotide sequence ID" value="NZ_JBEPSD010000001.1"/>
</dbReference>
<sequence length="267" mass="31499">MRLEPDELQKIRDEFTKLLDESHPEQVYQRFMEEHTVLIPREFVQNHGIHFDMVFRKISLARDYAPDFFYLSKSSADWNLVLIEIEKPHSRYFKEHANDLHPEFLTGLDQIARWRAWFDNPANIAGFIDGTIAPVRVPEAMKRNKCHIKYVLVHGRRAEFEGSELRRSLIRAREADDFHIVSFDSLAEALHTKSPLYLCLRKNEHVEIVSDKFIDESVFAWMDPSQLKIVDELRNDILRNRGSWYHRSLKDGMMLDHALPKVGRCVV</sequence>
<evidence type="ECO:0000313" key="3">
    <source>
        <dbReference type="Proteomes" id="UP001549251"/>
    </source>
</evidence>
<evidence type="ECO:0000259" key="1">
    <source>
        <dbReference type="Pfam" id="PF14082"/>
    </source>
</evidence>
<dbReference type="EMBL" id="JBEPSD010000001">
    <property type="protein sequence ID" value="MET4568491.1"/>
    <property type="molecule type" value="Genomic_DNA"/>
</dbReference>
<evidence type="ECO:0000313" key="2">
    <source>
        <dbReference type="EMBL" id="MET4568491.1"/>
    </source>
</evidence>
<protein>
    <recommendedName>
        <fullName evidence="1">Shedu protein SduA C-terminal domain-containing protein</fullName>
    </recommendedName>
</protein>